<feature type="non-terminal residue" evidence="1">
    <location>
        <position position="1"/>
    </location>
</feature>
<comment type="caution">
    <text evidence="1">The sequence shown here is derived from an EMBL/GenBank/DDBJ whole genome shotgun (WGS) entry which is preliminary data.</text>
</comment>
<dbReference type="AlphaFoldDB" id="A0A9Q0FDQ3"/>
<protein>
    <submittedName>
        <fullName evidence="1">Uncharacterized protein</fullName>
    </submittedName>
</protein>
<keyword evidence="2" id="KW-1185">Reference proteome</keyword>
<gene>
    <name evidence="1" type="ORF">Tsubulata_040221</name>
</gene>
<accession>A0A9Q0FDQ3</accession>
<proteinExistence type="predicted"/>
<evidence type="ECO:0000313" key="2">
    <source>
        <dbReference type="Proteomes" id="UP001141552"/>
    </source>
</evidence>
<reference evidence="1" key="1">
    <citation type="submission" date="2022-02" db="EMBL/GenBank/DDBJ databases">
        <authorList>
            <person name="Henning P.M."/>
            <person name="McCubbin A.G."/>
            <person name="Shore J.S."/>
        </authorList>
    </citation>
    <scope>NUCLEOTIDE SEQUENCE</scope>
    <source>
        <strain evidence="1">F60SS</strain>
        <tissue evidence="1">Leaves</tissue>
    </source>
</reference>
<evidence type="ECO:0000313" key="1">
    <source>
        <dbReference type="EMBL" id="KAJ4829467.1"/>
    </source>
</evidence>
<dbReference type="EMBL" id="JAKUCV010005895">
    <property type="protein sequence ID" value="KAJ4829467.1"/>
    <property type="molecule type" value="Genomic_DNA"/>
</dbReference>
<reference evidence="1" key="2">
    <citation type="journal article" date="2023" name="Plants (Basel)">
        <title>Annotation of the Turnera subulata (Passifloraceae) Draft Genome Reveals the S-Locus Evolved after the Divergence of Turneroideae from Passifloroideae in a Stepwise Manner.</title>
        <authorList>
            <person name="Henning P.M."/>
            <person name="Roalson E.H."/>
            <person name="Mir W."/>
            <person name="McCubbin A.G."/>
            <person name="Shore J.S."/>
        </authorList>
    </citation>
    <scope>NUCLEOTIDE SEQUENCE</scope>
    <source>
        <strain evidence="1">F60SS</strain>
    </source>
</reference>
<dbReference type="Proteomes" id="UP001141552">
    <property type="component" value="Unassembled WGS sequence"/>
</dbReference>
<name>A0A9Q0FDQ3_9ROSI</name>
<organism evidence="1 2">
    <name type="scientific">Turnera subulata</name>
    <dbReference type="NCBI Taxonomy" id="218843"/>
    <lineage>
        <taxon>Eukaryota</taxon>
        <taxon>Viridiplantae</taxon>
        <taxon>Streptophyta</taxon>
        <taxon>Embryophyta</taxon>
        <taxon>Tracheophyta</taxon>
        <taxon>Spermatophyta</taxon>
        <taxon>Magnoliopsida</taxon>
        <taxon>eudicotyledons</taxon>
        <taxon>Gunneridae</taxon>
        <taxon>Pentapetalae</taxon>
        <taxon>rosids</taxon>
        <taxon>fabids</taxon>
        <taxon>Malpighiales</taxon>
        <taxon>Passifloraceae</taxon>
        <taxon>Turnera</taxon>
    </lineage>
</organism>
<sequence length="44" mass="5020">MQVKNFDKNTAKASILVCHLLLCIDEETLEDTLQDTVRELSANR</sequence>